<feature type="compositionally biased region" description="Basic and acidic residues" evidence="5">
    <location>
        <begin position="841"/>
        <end position="850"/>
    </location>
</feature>
<sequence>LIGHITKTLYTDEINCGFTCLQDEKCLSYNSKSDANDVKKECQLSNQTEKSSPENLRRNPRSTYYGRGTVEPLWRVLFLVLILSSFQMIILHFSYADKRGWDSAHPAFSCKEILDSRHSKGDGKYWIDPEKSGNPLKVYCDMSTYGGGWLLVSNVEFGSPSSKVSVETSYRGIGKSHMVLQKSAMKELRRHLSFTQLRFHCHKKQRRTFHVVTASNSSGEAVVQYFSGQTDELPDACVSFVRLKWDDNSKLADICKDWGLISGEYLVGKWGHVRSISTKDLYYRINVKENDENMKRDCVVFQGFELIGHVTKTLYADEISCGLSCLRDENCRSYNSKSDANDAKKECQLSNQTKNSSPENLRCNPRSTYYGRDYSFSYAGKRGWDFAHPAFSCKEILDSGHSKGKRGWDSAHPAFSCKEILDSGHSKGDGEYWIDPEKSGNPLKVYCDMSRHGGGWLLVSNVEFESSFPKVSVETSYRGIAKSHMVLQKRALKELRKHLSFTQLRFHCRKKQGRTFHVVTASNSSGEAVVRYFSGQIDEQPDACGSFVRVTRDDNSKLAGICKEWGRLVSGEFQVGKWGHGEGQERLYKYPVLRKSRYHLRVQLQNVDDLQKMECDDRQGHNDNTNGDFWRVFVRYIQNKRSDENMKHDCVLFQGFELIDNRGWDSAHPAFSCKEILDSGHSKGDRDYWIDPEKSGNPLKVYCDMSTYGGGWLLVSNVELGSLSPKVSVETSYRGIGKLHMVLKKSAMKELRGHFSFTQLRFLCRKKQGRTFHFYQQLSTSAVRHEQPDACGSFVRLTRDDNSDLAGICKDWGQLECQLSNQTKKSSPENLRRNPCSTYYGRDKRGRDSNHPAFSCKEILDTGHSKGDGEYWIDPEKSGNPLKVYCDMSRSGGGWLLVSNVEFGSPSPKVSVETSYRGIGKSHMVLQKSAMKELRRHLSFTQLRFHCRKKQGRTFHVVTTSNSSGEAVVQYFSGQTDEQPDACGSYVRLTWDDNSTLASICKDWGLANGDYHVGKWGHSEDQNRLYRFPAFRQFKYHLRVQLNNVGDLNEMDCDDMASESVTSIGDFWRVFVPDIPTNCDSLMYELERERKFYQFSSLSVEIKSCSSFSLGKTLYADEISCGLRCLQDEKCQSYNSKSDANDAKKECQLSNQTKKSSPENLRRNPRSTYYGRGIVDLILSSFQMIILLSSDPDKRGWDPAYPAFSCKEILHSGHSKGDGEYWIDPEKSGNPLKVYCDMSRYGGGWLLVSNVEFGSFSPKVSVETSYRGIGKSHMVLQKSAMKELRRHLSFTQLRFHCRKKQGRTFHVVTASNSSGEAVVQYFSGQTDEQPEACGSFIRLTWDDNSKLAGICRDWGRLASGAYYVGKWGHGEGQNRVYLYPAFGQYKYHLRVYLNSDNDIDCDDIASQSVNSIGDFWRVFVR</sequence>
<dbReference type="InterPro" id="IPR036056">
    <property type="entry name" value="Fibrinogen-like_C"/>
</dbReference>
<keyword evidence="2" id="KW-0430">Lectin</keyword>
<feature type="region of interest" description="Disordered" evidence="5">
    <location>
        <begin position="1145"/>
        <end position="1165"/>
    </location>
</feature>
<evidence type="ECO:0000256" key="2">
    <source>
        <dbReference type="ARBA" id="ARBA00022734"/>
    </source>
</evidence>
<feature type="region of interest" description="Disordered" evidence="5">
    <location>
        <begin position="41"/>
        <end position="61"/>
    </location>
</feature>
<keyword evidence="6" id="KW-0472">Membrane</keyword>
<dbReference type="Proteomes" id="UP001159428">
    <property type="component" value="Unassembled WGS sequence"/>
</dbReference>
<dbReference type="NCBIfam" id="NF040941">
    <property type="entry name" value="GGGWT_bact"/>
    <property type="match status" value="5"/>
</dbReference>
<dbReference type="InterPro" id="IPR014716">
    <property type="entry name" value="Fibrinogen_a/b/g_C_1"/>
</dbReference>
<feature type="domain" description="Fibrinogen C-terminal" evidence="8">
    <location>
        <begin position="101"/>
        <end position="159"/>
    </location>
</feature>
<dbReference type="PANTHER" id="PTHR16146">
    <property type="entry name" value="INTELECTIN"/>
    <property type="match status" value="1"/>
</dbReference>
<evidence type="ECO:0000313" key="9">
    <source>
        <dbReference type="EMBL" id="CAH3039729.1"/>
    </source>
</evidence>
<dbReference type="Gene3D" id="2.60.120.1000">
    <property type="match status" value="4"/>
</dbReference>
<evidence type="ECO:0000256" key="4">
    <source>
        <dbReference type="ARBA" id="ARBA00023157"/>
    </source>
</evidence>
<feature type="transmembrane region" description="Helical" evidence="6">
    <location>
        <begin position="76"/>
        <end position="95"/>
    </location>
</feature>
<feature type="domain" description="Fibrinogen C-terminal" evidence="8">
    <location>
        <begin position="1197"/>
        <end position="1255"/>
    </location>
</feature>
<organism evidence="9 10">
    <name type="scientific">Pocillopora meandrina</name>
    <dbReference type="NCBI Taxonomy" id="46732"/>
    <lineage>
        <taxon>Eukaryota</taxon>
        <taxon>Metazoa</taxon>
        <taxon>Cnidaria</taxon>
        <taxon>Anthozoa</taxon>
        <taxon>Hexacorallia</taxon>
        <taxon>Scleractinia</taxon>
        <taxon>Astrocoeniina</taxon>
        <taxon>Pocilloporidae</taxon>
        <taxon>Pocillopora</taxon>
    </lineage>
</organism>
<comment type="caution">
    <text evidence="9">The sequence shown here is derived from an EMBL/GenBank/DDBJ whole genome shotgun (WGS) entry which is preliminary data.</text>
</comment>
<dbReference type="PANTHER" id="PTHR16146:SF46">
    <property type="entry name" value="INTELECTIN-1A-RELATED"/>
    <property type="match status" value="1"/>
</dbReference>
<dbReference type="InterPro" id="IPR002181">
    <property type="entry name" value="Fibrinogen_a/b/g_C_dom"/>
</dbReference>
<feature type="domain" description="Apple" evidence="7">
    <location>
        <begin position="298"/>
        <end position="374"/>
    </location>
</feature>
<accession>A0AAU9VW60</accession>
<dbReference type="Pfam" id="PF00147">
    <property type="entry name" value="Fibrinogen_C"/>
    <property type="match status" value="5"/>
</dbReference>
<evidence type="ECO:0000313" key="10">
    <source>
        <dbReference type="Proteomes" id="UP001159428"/>
    </source>
</evidence>
<dbReference type="InterPro" id="IPR003609">
    <property type="entry name" value="Pan_app"/>
</dbReference>
<feature type="domain" description="Fibrinogen C-terminal" evidence="8">
    <location>
        <begin position="408"/>
        <end position="461"/>
    </location>
</feature>
<keyword evidence="6" id="KW-0812">Transmembrane</keyword>
<gene>
    <name evidence="9" type="ORF">PMEA_00026322</name>
</gene>
<dbReference type="PROSITE" id="PS50948">
    <property type="entry name" value="PAN"/>
    <property type="match status" value="2"/>
</dbReference>
<reference evidence="9 10" key="1">
    <citation type="submission" date="2022-05" db="EMBL/GenBank/DDBJ databases">
        <authorList>
            <consortium name="Genoscope - CEA"/>
            <person name="William W."/>
        </authorList>
    </citation>
    <scope>NUCLEOTIDE SEQUENCE [LARGE SCALE GENOMIC DNA]</scope>
</reference>
<evidence type="ECO:0000259" key="7">
    <source>
        <dbReference type="PROSITE" id="PS50948"/>
    </source>
</evidence>
<dbReference type="Gene3D" id="3.90.215.10">
    <property type="entry name" value="Gamma Fibrinogen, chain A, domain 1"/>
    <property type="match status" value="1"/>
</dbReference>
<dbReference type="GO" id="GO:0046872">
    <property type="term" value="F:metal ion binding"/>
    <property type="evidence" value="ECO:0007669"/>
    <property type="project" value="UniProtKB-KW"/>
</dbReference>
<evidence type="ECO:0000256" key="3">
    <source>
        <dbReference type="ARBA" id="ARBA00022837"/>
    </source>
</evidence>
<dbReference type="EMBL" id="CALNXJ010000005">
    <property type="protein sequence ID" value="CAH3039729.1"/>
    <property type="molecule type" value="Genomic_DNA"/>
</dbReference>
<keyword evidence="3" id="KW-0106">Calcium</keyword>
<keyword evidence="6" id="KW-1133">Transmembrane helix</keyword>
<dbReference type="GO" id="GO:0005615">
    <property type="term" value="C:extracellular space"/>
    <property type="evidence" value="ECO:0007669"/>
    <property type="project" value="TreeGrafter"/>
</dbReference>
<protein>
    <recommendedName>
        <fullName evidence="11">Fibrinogen C-terminal domain-containing protein</fullName>
    </recommendedName>
</protein>
<evidence type="ECO:0000256" key="1">
    <source>
        <dbReference type="ARBA" id="ARBA00022723"/>
    </source>
</evidence>
<evidence type="ECO:0000256" key="5">
    <source>
        <dbReference type="SAM" id="MobiDB-lite"/>
    </source>
</evidence>
<feature type="domain" description="Fibrinogen C-terminal" evidence="8">
    <location>
        <begin position="847"/>
        <end position="905"/>
    </location>
</feature>
<evidence type="ECO:0000259" key="8">
    <source>
        <dbReference type="PROSITE" id="PS51406"/>
    </source>
</evidence>
<feature type="non-terminal residue" evidence="9">
    <location>
        <position position="1"/>
    </location>
</feature>
<keyword evidence="4" id="KW-1015">Disulfide bond</keyword>
<feature type="domain" description="Fibrinogen C-terminal" evidence="8">
    <location>
        <begin position="664"/>
        <end position="722"/>
    </location>
</feature>
<dbReference type="GO" id="GO:0070492">
    <property type="term" value="F:oligosaccharide binding"/>
    <property type="evidence" value="ECO:0007669"/>
    <property type="project" value="TreeGrafter"/>
</dbReference>
<dbReference type="SUPFAM" id="SSF56496">
    <property type="entry name" value="Fibrinogen C-terminal domain-like"/>
    <property type="match status" value="5"/>
</dbReference>
<name>A0AAU9VW60_9CNID</name>
<evidence type="ECO:0008006" key="11">
    <source>
        <dbReference type="Google" id="ProtNLM"/>
    </source>
</evidence>
<feature type="domain" description="Apple" evidence="7">
    <location>
        <begin position="1079"/>
        <end position="1174"/>
    </location>
</feature>
<feature type="region of interest" description="Disordered" evidence="5">
    <location>
        <begin position="823"/>
        <end position="851"/>
    </location>
</feature>
<dbReference type="PROSITE" id="PS51406">
    <property type="entry name" value="FIBRINOGEN_C_2"/>
    <property type="match status" value="5"/>
</dbReference>
<proteinExistence type="predicted"/>
<keyword evidence="10" id="KW-1185">Reference proteome</keyword>
<keyword evidence="1" id="KW-0479">Metal-binding</keyword>
<evidence type="ECO:0000256" key="6">
    <source>
        <dbReference type="SAM" id="Phobius"/>
    </source>
</evidence>